<evidence type="ECO:0000256" key="1">
    <source>
        <dbReference type="PROSITE-ProRule" id="PRU00221"/>
    </source>
</evidence>
<dbReference type="InterPro" id="IPR015943">
    <property type="entry name" value="WD40/YVTN_repeat-like_dom_sf"/>
</dbReference>
<dbReference type="RefSeq" id="WP_379514222.1">
    <property type="nucleotide sequence ID" value="NZ_JBHSPA010000016.1"/>
</dbReference>
<evidence type="ECO:0000313" key="3">
    <source>
        <dbReference type="Proteomes" id="UP001596058"/>
    </source>
</evidence>
<dbReference type="SUPFAM" id="SSF63829">
    <property type="entry name" value="Calcium-dependent phosphotriesterase"/>
    <property type="match status" value="1"/>
</dbReference>
<feature type="repeat" description="WD" evidence="1">
    <location>
        <begin position="229"/>
        <end position="260"/>
    </location>
</feature>
<dbReference type="Gene3D" id="2.130.10.10">
    <property type="entry name" value="YVTN repeat-like/Quinoprotein amine dehydrogenase"/>
    <property type="match status" value="2"/>
</dbReference>
<dbReference type="EMBL" id="JBHSPA010000016">
    <property type="protein sequence ID" value="MFC5824699.1"/>
    <property type="molecule type" value="Genomic_DNA"/>
</dbReference>
<dbReference type="Pfam" id="PF00400">
    <property type="entry name" value="WD40"/>
    <property type="match status" value="2"/>
</dbReference>
<accession>A0ABW1CHX4</accession>
<dbReference type="SMART" id="SM00320">
    <property type="entry name" value="WD40"/>
    <property type="match status" value="5"/>
</dbReference>
<name>A0ABW1CHX4_9ACTN</name>
<proteinExistence type="predicted"/>
<sequence length="308" mass="32210">MGTPLGFTFDGRVLIARDHLFVIWDAAHGRRLTALNVPAAAAGGGPYGARPVALSRDGRTMATVTGDGTTLVVWDLDRDVQVASLPAPRGISSLAFGAELNTLAAGEGAGPIVVWDVSQAKKLAELPVDTLGGSIVTVAATSDGRTLASLQPAGQPQTASGCFGCEVILWDLDHRTRIAVLSGHTIQPDNLAFSPDGQTLVSTAESESILWSVPRRAPMVTLAAVNGPIIFSPDGHTLATAGPDDAVTLWDTDPASWQRTLCTIAGRDIAPSEWSAYLPETPYRPVCAELKRPAPLASTHRPESSPSP</sequence>
<dbReference type="PANTHER" id="PTHR19879:SF9">
    <property type="entry name" value="TRANSCRIPTION INITIATION FACTOR TFIID SUBUNIT 5"/>
    <property type="match status" value="1"/>
</dbReference>
<evidence type="ECO:0000313" key="2">
    <source>
        <dbReference type="EMBL" id="MFC5824699.1"/>
    </source>
</evidence>
<organism evidence="2 3">
    <name type="scientific">Nonomuraea insulae</name>
    <dbReference type="NCBI Taxonomy" id="1616787"/>
    <lineage>
        <taxon>Bacteria</taxon>
        <taxon>Bacillati</taxon>
        <taxon>Actinomycetota</taxon>
        <taxon>Actinomycetes</taxon>
        <taxon>Streptosporangiales</taxon>
        <taxon>Streptosporangiaceae</taxon>
        <taxon>Nonomuraea</taxon>
    </lineage>
</organism>
<protein>
    <submittedName>
        <fullName evidence="2">WD40 repeat domain-containing protein</fullName>
    </submittedName>
</protein>
<dbReference type="PANTHER" id="PTHR19879">
    <property type="entry name" value="TRANSCRIPTION INITIATION FACTOR TFIID"/>
    <property type="match status" value="1"/>
</dbReference>
<gene>
    <name evidence="2" type="ORF">ACFPZ3_12645</name>
</gene>
<reference evidence="3" key="1">
    <citation type="journal article" date="2019" name="Int. J. Syst. Evol. Microbiol.">
        <title>The Global Catalogue of Microorganisms (GCM) 10K type strain sequencing project: providing services to taxonomists for standard genome sequencing and annotation.</title>
        <authorList>
            <consortium name="The Broad Institute Genomics Platform"/>
            <consortium name="The Broad Institute Genome Sequencing Center for Infectious Disease"/>
            <person name="Wu L."/>
            <person name="Ma J."/>
        </authorList>
    </citation>
    <scope>NUCLEOTIDE SEQUENCE [LARGE SCALE GENOMIC DNA]</scope>
    <source>
        <strain evidence="3">CCUG 53903</strain>
    </source>
</reference>
<dbReference type="Proteomes" id="UP001596058">
    <property type="component" value="Unassembled WGS sequence"/>
</dbReference>
<keyword evidence="3" id="KW-1185">Reference proteome</keyword>
<dbReference type="InterPro" id="IPR001680">
    <property type="entry name" value="WD40_rpt"/>
</dbReference>
<dbReference type="PROSITE" id="PS50082">
    <property type="entry name" value="WD_REPEATS_2"/>
    <property type="match status" value="1"/>
</dbReference>
<keyword evidence="1" id="KW-0853">WD repeat</keyword>
<comment type="caution">
    <text evidence="2">The sequence shown here is derived from an EMBL/GenBank/DDBJ whole genome shotgun (WGS) entry which is preliminary data.</text>
</comment>